<dbReference type="AlphaFoldDB" id="A0A8S3Y542"/>
<feature type="region of interest" description="Disordered" evidence="1">
    <location>
        <begin position="154"/>
        <end position="208"/>
    </location>
</feature>
<evidence type="ECO:0000313" key="3">
    <source>
        <dbReference type="Proteomes" id="UP000691718"/>
    </source>
</evidence>
<dbReference type="Proteomes" id="UP000691718">
    <property type="component" value="Unassembled WGS sequence"/>
</dbReference>
<name>A0A8S3Y542_PARAO</name>
<proteinExistence type="predicted"/>
<comment type="caution">
    <text evidence="2">The sequence shown here is derived from an EMBL/GenBank/DDBJ whole genome shotgun (WGS) entry which is preliminary data.</text>
</comment>
<protein>
    <submittedName>
        <fullName evidence="2">(apollo) hypothetical protein</fullName>
    </submittedName>
</protein>
<reference evidence="2" key="1">
    <citation type="submission" date="2021-04" db="EMBL/GenBank/DDBJ databases">
        <authorList>
            <person name="Tunstrom K."/>
        </authorList>
    </citation>
    <scope>NUCLEOTIDE SEQUENCE</scope>
</reference>
<evidence type="ECO:0000256" key="1">
    <source>
        <dbReference type="SAM" id="MobiDB-lite"/>
    </source>
</evidence>
<dbReference type="EMBL" id="CAJQZP010001584">
    <property type="protein sequence ID" value="CAG5055680.1"/>
    <property type="molecule type" value="Genomic_DNA"/>
</dbReference>
<gene>
    <name evidence="2" type="ORF">PAPOLLO_LOCUS26394</name>
</gene>
<sequence length="1259" mass="137870">MDSFEEAKSVKKNIALELEKETSKDIKGISKPRDQSDVADNVFTSMSHQSSFVPDVNGSQTICFESSQNDDCEGKKYRLNDNYSQNDSIGIASGDNQKLINNISSKKFHDVDIPSTSKVESKECENGLDVNEDQNTCQNNKLCLDKVGNGTSNIIVNNGPSTSGTSKSFENAESTGFKENRKRPSTLKISRPNIDADDSSSDTGNDDYSLGSEDGCIYTYRGGEHLADLPSSFFSLDMGLPLDRHLPLLPNYPVAQQGAPNAREQGSRASSPDMDFLEMDFDPGPSCEVDTGDESTPDADLDAGNCMPEENEPAIRGTTPEYLPGVMHNSQPSVSTSSANLNDPEPHYFNVPSTSHALDMSQSNIQEEVSTHQAYGPYITHTNFRGEQFLVKRTMSSLPSISSSSLHVSNGDLVSPREVLNYEEEQQDGPHTFQINQGERPAFDSTNLSSALYHITMAKRLMIEKTCSDVESHDDANINQEHGASSSNECDSGYVQPPRCMVWSEREACERQVTQIGTSACGATAVVNVFIALGVPVNIEKINAAVGTRQRANNAPLPRYLLSRAVAGCTAADLVNGIQRASDGLVTARFFPMYPERAVSLSHWLADWISLGAVPILTLNLQVGCDGEIPDAWHHQMVFGVSPRGVYLCNPVECVPETTLWPRLTSPSVLLVRTRDILTRFTTNTDLTPLMAVPDRRFHTFNVLGQVVNVIREWRARGWAERGGRAQHVRVPASYRAGVTVAALTGSEAHRRLVHAALPPPVLQCNAQYVLSTVSRPPALQCTARAAPGTYILTAARASVQRPVRTDLQPPALQCNAQCVLSTVSRLPALQCSARYVHTYSRPRFSAAPGTYILTAARASMLRPVRTDLQPPALVQRPVRTEHRPSARTSRLRAAPGTYILTAARASVQRPVRTYLQPPALQCCARLKAARTSVQRPECTDLQSPALQCSVWYVQTYSRPHFSAAPGMYRLTIARASVQCLVRTNLQPPALQCNAQCVLSTVSRPPALQCCARYVQTDSRPCFSAAPGTYRLTAARASVHRPVRTEHRLTAVRASVQRPVRTYLQPPALQCSARYVQAYSRPRFSAAPVQRPVRTDSQPPAFQCNAQCVLSTVSRLPALQCSARYVHTYSRPRFSAAPGTYGLTAARASVLRPVRTDLQPPALQCNAQCVLSTVSRPPALQCCARYVQTDSRPSFSAAPGTYRRTAARASVQRPVRTEHRLTAASTSVQRPVRTYPPYSRPRFSAAPGMYRLTAARASV</sequence>
<feature type="region of interest" description="Disordered" evidence="1">
    <location>
        <begin position="1194"/>
        <end position="1215"/>
    </location>
</feature>
<keyword evidence="3" id="KW-1185">Reference proteome</keyword>
<organism evidence="2 3">
    <name type="scientific">Parnassius apollo</name>
    <name type="common">Apollo butterfly</name>
    <name type="synonym">Papilio apollo</name>
    <dbReference type="NCBI Taxonomy" id="110799"/>
    <lineage>
        <taxon>Eukaryota</taxon>
        <taxon>Metazoa</taxon>
        <taxon>Ecdysozoa</taxon>
        <taxon>Arthropoda</taxon>
        <taxon>Hexapoda</taxon>
        <taxon>Insecta</taxon>
        <taxon>Pterygota</taxon>
        <taxon>Neoptera</taxon>
        <taxon>Endopterygota</taxon>
        <taxon>Lepidoptera</taxon>
        <taxon>Glossata</taxon>
        <taxon>Ditrysia</taxon>
        <taxon>Papilionoidea</taxon>
        <taxon>Papilionidae</taxon>
        <taxon>Parnassiinae</taxon>
        <taxon>Parnassini</taxon>
        <taxon>Parnassius</taxon>
        <taxon>Parnassius</taxon>
    </lineage>
</organism>
<feature type="compositionally biased region" description="Polar residues" evidence="1">
    <location>
        <begin position="154"/>
        <end position="174"/>
    </location>
</feature>
<accession>A0A8S3Y542</accession>
<evidence type="ECO:0000313" key="2">
    <source>
        <dbReference type="EMBL" id="CAG5055680.1"/>
    </source>
</evidence>
<dbReference type="OrthoDB" id="10064600at2759"/>